<feature type="transmembrane region" description="Helical" evidence="2">
    <location>
        <begin position="372"/>
        <end position="395"/>
    </location>
</feature>
<feature type="transmembrane region" description="Helical" evidence="2">
    <location>
        <begin position="247"/>
        <end position="271"/>
    </location>
</feature>
<keyword evidence="4" id="KW-1185">Reference proteome</keyword>
<feature type="transmembrane region" description="Helical" evidence="2">
    <location>
        <begin position="283"/>
        <end position="306"/>
    </location>
</feature>
<feature type="transmembrane region" description="Helical" evidence="2">
    <location>
        <begin position="81"/>
        <end position="100"/>
    </location>
</feature>
<organism evidence="3 4">
    <name type="scientific">Triparma retinervis</name>
    <dbReference type="NCBI Taxonomy" id="2557542"/>
    <lineage>
        <taxon>Eukaryota</taxon>
        <taxon>Sar</taxon>
        <taxon>Stramenopiles</taxon>
        <taxon>Ochrophyta</taxon>
        <taxon>Bolidophyceae</taxon>
        <taxon>Parmales</taxon>
        <taxon>Triparmaceae</taxon>
        <taxon>Triparma</taxon>
    </lineage>
</organism>
<protein>
    <submittedName>
        <fullName evidence="3">Uncharacterized protein</fullName>
    </submittedName>
</protein>
<evidence type="ECO:0000313" key="4">
    <source>
        <dbReference type="Proteomes" id="UP001165082"/>
    </source>
</evidence>
<sequence length="553" mass="59674">MPRLADSRGRVLTVIISTAGSCVAYALQSLAYNFPDSGFAWLLSGKIVAGLFGGTFPMLIAYSVELSSPDADLVKYRQTMLITVLMVSPIMLSPIGGGVARYGLNIPFLISAGTAACGLIFVIKNMKDVGVVKKAEETMRKKKHSGEEAAEEGEALKQVEEEEEEEEDPSIGAAIAAKARALEGNPFTDPVFLVLSLGYCCMMCAFGSLVLFYSFTFREESFGVALAPNSTSGVYTEAEILSNQESIAAAVGIIPMTGNVLMFISMTAGYLTVSKRMGDRFCIVVGGVLAGGGLAAMSFATVLWHISLVASFVGTGAGLMFGCMMNLPNVYIMAKYPNQIATSKSVYFQGSTVGQIISAPVMVAVYEADPTLAWYLSGGMMLLSSLCMTLVEVLISSRLKEDQWKARSYQDKLNEQQRREFLETGALPADEFMESLRSDVEGLLDKRHWHLWNGRVQRLVRRAVDNALPAIREYDPREQGRGHLEDLVGLMGKNGMAEDAAEIRRRHGLDVGEHEIGWDAPSGVGGLGGAGVRSKSGNKAGLELTELRRQASV</sequence>
<keyword evidence="2" id="KW-0472">Membrane</keyword>
<feature type="transmembrane region" description="Helical" evidence="2">
    <location>
        <begin position="38"/>
        <end position="60"/>
    </location>
</feature>
<dbReference type="InterPro" id="IPR036259">
    <property type="entry name" value="MFS_trans_sf"/>
</dbReference>
<dbReference type="EMBL" id="BRXZ01000009">
    <property type="protein sequence ID" value="GMI02925.1"/>
    <property type="molecule type" value="Genomic_DNA"/>
</dbReference>
<dbReference type="Proteomes" id="UP001165082">
    <property type="component" value="Unassembled WGS sequence"/>
</dbReference>
<dbReference type="OrthoDB" id="420095at2759"/>
<dbReference type="SUPFAM" id="SSF103473">
    <property type="entry name" value="MFS general substrate transporter"/>
    <property type="match status" value="1"/>
</dbReference>
<feature type="transmembrane region" description="Helical" evidence="2">
    <location>
        <begin position="346"/>
        <end position="366"/>
    </location>
</feature>
<feature type="transmembrane region" description="Helical" evidence="2">
    <location>
        <begin position="12"/>
        <end position="32"/>
    </location>
</feature>
<dbReference type="PROSITE" id="PS51257">
    <property type="entry name" value="PROKAR_LIPOPROTEIN"/>
    <property type="match status" value="1"/>
</dbReference>
<feature type="transmembrane region" description="Helical" evidence="2">
    <location>
        <begin position="106"/>
        <end position="123"/>
    </location>
</feature>
<feature type="transmembrane region" description="Helical" evidence="2">
    <location>
        <begin position="312"/>
        <end position="334"/>
    </location>
</feature>
<dbReference type="Gene3D" id="1.20.1250.20">
    <property type="entry name" value="MFS general substrate transporter like domains"/>
    <property type="match status" value="1"/>
</dbReference>
<name>A0A9W7CBY1_9STRA</name>
<dbReference type="AlphaFoldDB" id="A0A9W7CBY1"/>
<dbReference type="InterPro" id="IPR050327">
    <property type="entry name" value="Proton-linked_MCT"/>
</dbReference>
<keyword evidence="2" id="KW-0812">Transmembrane</keyword>
<dbReference type="Pfam" id="PF07690">
    <property type="entry name" value="MFS_1"/>
    <property type="match status" value="1"/>
</dbReference>
<evidence type="ECO:0000313" key="3">
    <source>
        <dbReference type="EMBL" id="GMI02925.1"/>
    </source>
</evidence>
<feature type="region of interest" description="Disordered" evidence="1">
    <location>
        <begin position="140"/>
        <end position="170"/>
    </location>
</feature>
<proteinExistence type="predicted"/>
<dbReference type="InterPro" id="IPR011701">
    <property type="entry name" value="MFS"/>
</dbReference>
<evidence type="ECO:0000256" key="1">
    <source>
        <dbReference type="SAM" id="MobiDB-lite"/>
    </source>
</evidence>
<feature type="transmembrane region" description="Helical" evidence="2">
    <location>
        <begin position="191"/>
        <end position="215"/>
    </location>
</feature>
<reference evidence="3" key="1">
    <citation type="submission" date="2022-07" db="EMBL/GenBank/DDBJ databases">
        <title>Genome analysis of Parmales, a sister group of diatoms, reveals the evolutionary specialization of diatoms from phago-mixotrophs to photoautotrophs.</title>
        <authorList>
            <person name="Ban H."/>
            <person name="Sato S."/>
            <person name="Yoshikawa S."/>
            <person name="Kazumasa Y."/>
            <person name="Nakamura Y."/>
            <person name="Ichinomiya M."/>
            <person name="Saitoh K."/>
            <person name="Sato N."/>
            <person name="Blanc-Mathieu R."/>
            <person name="Endo H."/>
            <person name="Kuwata A."/>
            <person name="Ogata H."/>
        </authorList>
    </citation>
    <scope>NUCLEOTIDE SEQUENCE</scope>
</reference>
<keyword evidence="2" id="KW-1133">Transmembrane helix</keyword>
<feature type="compositionally biased region" description="Acidic residues" evidence="1">
    <location>
        <begin position="160"/>
        <end position="169"/>
    </location>
</feature>
<evidence type="ECO:0000256" key="2">
    <source>
        <dbReference type="SAM" id="Phobius"/>
    </source>
</evidence>
<gene>
    <name evidence="3" type="ORF">TrRE_jg7344</name>
</gene>
<comment type="caution">
    <text evidence="3">The sequence shown here is derived from an EMBL/GenBank/DDBJ whole genome shotgun (WGS) entry which is preliminary data.</text>
</comment>
<dbReference type="GO" id="GO:0022857">
    <property type="term" value="F:transmembrane transporter activity"/>
    <property type="evidence" value="ECO:0007669"/>
    <property type="project" value="InterPro"/>
</dbReference>
<dbReference type="PANTHER" id="PTHR11360">
    <property type="entry name" value="MONOCARBOXYLATE TRANSPORTER"/>
    <property type="match status" value="1"/>
</dbReference>
<accession>A0A9W7CBY1</accession>